<gene>
    <name evidence="2" type="ORF">AB0I59_00365</name>
</gene>
<keyword evidence="3" id="KW-1185">Reference proteome</keyword>
<dbReference type="RefSeq" id="WP_358128546.1">
    <property type="nucleotide sequence ID" value="NZ_JBFALK010000001.1"/>
</dbReference>
<feature type="region of interest" description="Disordered" evidence="1">
    <location>
        <begin position="1"/>
        <end position="21"/>
    </location>
</feature>
<sequence>MTGLSHLRSPPGASFITGPARAHRPARLGYDRARGLLDKHAGLDLH</sequence>
<reference evidence="2 3" key="1">
    <citation type="submission" date="2024-06" db="EMBL/GenBank/DDBJ databases">
        <title>The Natural Products Discovery Center: Release of the First 8490 Sequenced Strains for Exploring Actinobacteria Biosynthetic Diversity.</title>
        <authorList>
            <person name="Kalkreuter E."/>
            <person name="Kautsar S.A."/>
            <person name="Yang D."/>
            <person name="Bader C.D."/>
            <person name="Teijaro C.N."/>
            <person name="Fluegel L."/>
            <person name="Davis C.M."/>
            <person name="Simpson J.R."/>
            <person name="Lauterbach L."/>
            <person name="Steele A.D."/>
            <person name="Gui C."/>
            <person name="Meng S."/>
            <person name="Li G."/>
            <person name="Viehrig K."/>
            <person name="Ye F."/>
            <person name="Su P."/>
            <person name="Kiefer A.F."/>
            <person name="Nichols A."/>
            <person name="Cepeda A.J."/>
            <person name="Yan W."/>
            <person name="Fan B."/>
            <person name="Jiang Y."/>
            <person name="Adhikari A."/>
            <person name="Zheng C.-J."/>
            <person name="Schuster L."/>
            <person name="Cowan T.M."/>
            <person name="Smanski M.J."/>
            <person name="Chevrette M.G."/>
            <person name="De Carvalho L.P.S."/>
            <person name="Shen B."/>
        </authorList>
    </citation>
    <scope>NUCLEOTIDE SEQUENCE [LARGE SCALE GENOMIC DNA]</scope>
    <source>
        <strain evidence="2 3">NPDC050100</strain>
    </source>
</reference>
<dbReference type="Proteomes" id="UP001551675">
    <property type="component" value="Unassembled WGS sequence"/>
</dbReference>
<proteinExistence type="predicted"/>
<evidence type="ECO:0000313" key="2">
    <source>
        <dbReference type="EMBL" id="MEV0967055.1"/>
    </source>
</evidence>
<name>A0ABV3G607_MICGL</name>
<dbReference type="EMBL" id="JBFALK010000001">
    <property type="protein sequence ID" value="MEV0967055.1"/>
    <property type="molecule type" value="Genomic_DNA"/>
</dbReference>
<accession>A0ABV3G607</accession>
<protein>
    <submittedName>
        <fullName evidence="2">Uncharacterized protein</fullName>
    </submittedName>
</protein>
<comment type="caution">
    <text evidence="2">The sequence shown here is derived from an EMBL/GenBank/DDBJ whole genome shotgun (WGS) entry which is preliminary data.</text>
</comment>
<organism evidence="2 3">
    <name type="scientific">Microtetraspora glauca</name>
    <dbReference type="NCBI Taxonomy" id="1996"/>
    <lineage>
        <taxon>Bacteria</taxon>
        <taxon>Bacillati</taxon>
        <taxon>Actinomycetota</taxon>
        <taxon>Actinomycetes</taxon>
        <taxon>Streptosporangiales</taxon>
        <taxon>Streptosporangiaceae</taxon>
        <taxon>Microtetraspora</taxon>
    </lineage>
</organism>
<evidence type="ECO:0000256" key="1">
    <source>
        <dbReference type="SAM" id="MobiDB-lite"/>
    </source>
</evidence>
<evidence type="ECO:0000313" key="3">
    <source>
        <dbReference type="Proteomes" id="UP001551675"/>
    </source>
</evidence>